<organism evidence="2 3">
    <name type="scientific">Clostridium cavendishii DSM 21758</name>
    <dbReference type="NCBI Taxonomy" id="1121302"/>
    <lineage>
        <taxon>Bacteria</taxon>
        <taxon>Bacillati</taxon>
        <taxon>Bacillota</taxon>
        <taxon>Clostridia</taxon>
        <taxon>Eubacteriales</taxon>
        <taxon>Clostridiaceae</taxon>
        <taxon>Clostridium</taxon>
    </lineage>
</organism>
<accession>A0A1M6CS54</accession>
<keyword evidence="3" id="KW-1185">Reference proteome</keyword>
<evidence type="ECO:0000256" key="1">
    <source>
        <dbReference type="SAM" id="SignalP"/>
    </source>
</evidence>
<dbReference type="RefSeq" id="WP_072985018.1">
    <property type="nucleotide sequence ID" value="NZ_FQZB01000004.1"/>
</dbReference>
<dbReference type="EMBL" id="FQZB01000004">
    <property type="protein sequence ID" value="SHI63681.1"/>
    <property type="molecule type" value="Genomic_DNA"/>
</dbReference>
<dbReference type="Proteomes" id="UP000184310">
    <property type="component" value="Unassembled WGS sequence"/>
</dbReference>
<proteinExistence type="predicted"/>
<sequence length="126" mass="14309">MKKILLTSILTGTLLASALTFTSTTVKANEIQKDEIQTTYAYATDYSTKIPSWSGYKNVTSACGYDDINVSWNNSTKEASFARGWGELKISLRTLQNSYGVKLETDRLMITYNNYVKLYDNLRLYM</sequence>
<keyword evidence="1" id="KW-0732">Signal</keyword>
<evidence type="ECO:0000313" key="3">
    <source>
        <dbReference type="Proteomes" id="UP000184310"/>
    </source>
</evidence>
<evidence type="ECO:0000313" key="2">
    <source>
        <dbReference type="EMBL" id="SHI63681.1"/>
    </source>
</evidence>
<feature type="chain" id="PRO_5012274306" evidence="1">
    <location>
        <begin position="29"/>
        <end position="126"/>
    </location>
</feature>
<dbReference type="AlphaFoldDB" id="A0A1M6CS54"/>
<name>A0A1M6CS54_9CLOT</name>
<protein>
    <submittedName>
        <fullName evidence="2">Uncharacterized protein</fullName>
    </submittedName>
</protein>
<gene>
    <name evidence="2" type="ORF">SAMN02745163_00534</name>
</gene>
<feature type="signal peptide" evidence="1">
    <location>
        <begin position="1"/>
        <end position="28"/>
    </location>
</feature>
<reference evidence="2 3" key="1">
    <citation type="submission" date="2016-11" db="EMBL/GenBank/DDBJ databases">
        <authorList>
            <person name="Jaros S."/>
            <person name="Januszkiewicz K."/>
            <person name="Wedrychowicz H."/>
        </authorList>
    </citation>
    <scope>NUCLEOTIDE SEQUENCE [LARGE SCALE GENOMIC DNA]</scope>
    <source>
        <strain evidence="2 3">DSM 21758</strain>
    </source>
</reference>